<evidence type="ECO:0000313" key="1">
    <source>
        <dbReference type="Ensembl" id="ENSOARP00020040025.1"/>
    </source>
</evidence>
<name>A0AC11D455_SHEEP</name>
<gene>
    <name evidence="1" type="primary">LOC101121244</name>
</gene>
<reference evidence="1" key="1">
    <citation type="submission" date="2020-11" db="EMBL/GenBank/DDBJ databases">
        <authorList>
            <person name="Davenport K.M."/>
            <person name="Bickhart D.M."/>
            <person name="Smith T.P.L."/>
            <person name="Murdoch B.M."/>
            <person name="Rosen B.D."/>
        </authorList>
    </citation>
    <scope>NUCLEOTIDE SEQUENCE [LARGE SCALE GENOMIC DNA]</scope>
    <source>
        <strain evidence="1">OAR_USU_Benz2616</strain>
    </source>
</reference>
<reference evidence="1" key="2">
    <citation type="submission" date="2025-08" db="UniProtKB">
        <authorList>
            <consortium name="Ensembl"/>
        </authorList>
    </citation>
    <scope>IDENTIFICATION</scope>
</reference>
<organism evidence="1">
    <name type="scientific">Ovis aries</name>
    <name type="common">Sheep</name>
    <dbReference type="NCBI Taxonomy" id="9940"/>
    <lineage>
        <taxon>Eukaryota</taxon>
        <taxon>Metazoa</taxon>
        <taxon>Chordata</taxon>
        <taxon>Craniata</taxon>
        <taxon>Vertebrata</taxon>
        <taxon>Euteleostomi</taxon>
        <taxon>Mammalia</taxon>
        <taxon>Eutheria</taxon>
        <taxon>Laurasiatheria</taxon>
        <taxon>Artiodactyla</taxon>
        <taxon>Ruminantia</taxon>
        <taxon>Pecora</taxon>
        <taxon>Bovidae</taxon>
        <taxon>Caprinae</taxon>
        <taxon>Ovis</taxon>
    </lineage>
</organism>
<sequence>MAGEGRELSTRMSTENQNVEERLVFETALRHFKRHKVEISTAIKKTFPFFEGLRDRELITNKMYEDCQDSCTNLVPVPKVVYNVLSKLEKTFNLSLLEALFSDVNMQEYPDLNHIRKSFENAIQEKLSYEETDGEEREERPAIQLSLEQGTSRGLTWSGGGSSSSDGSDLGASMSCLAETSATTRTVEEADEKESA</sequence>
<accession>A0AC11D455</accession>
<proteinExistence type="predicted"/>
<reference evidence="1" key="3">
    <citation type="submission" date="2025-09" db="UniProtKB">
        <authorList>
            <consortium name="Ensembl"/>
        </authorList>
    </citation>
    <scope>IDENTIFICATION</scope>
</reference>
<protein>
    <submittedName>
        <fullName evidence="1">Uncharacterized protein</fullName>
    </submittedName>
</protein>
<dbReference type="Ensembl" id="ENSOART00020046127.1">
    <property type="protein sequence ID" value="ENSOARP00020040025.1"/>
    <property type="gene ID" value="ENSOARG00020009511.2"/>
</dbReference>